<gene>
    <name evidence="8" type="primary">modA</name>
    <name evidence="8" type="ORF">EBB79_07170</name>
</gene>
<dbReference type="PIRSF" id="PIRSF004846">
    <property type="entry name" value="ModA"/>
    <property type="match status" value="1"/>
</dbReference>
<name>A0A3T0N127_9RHOB</name>
<feature type="binding site" evidence="6">
    <location>
        <position position="147"/>
    </location>
    <ligand>
        <name>molybdate</name>
        <dbReference type="ChEBI" id="CHEBI:36264"/>
    </ligand>
</feature>
<reference evidence="8 9" key="1">
    <citation type="submission" date="2018-10" db="EMBL/GenBank/DDBJ databases">
        <title>Parasedimentitalea marina sp. nov., a psychrophilic bacterium isolated from deep seawater of the New Britain Trench.</title>
        <authorList>
            <person name="Cao J."/>
        </authorList>
    </citation>
    <scope>NUCLEOTIDE SEQUENCE [LARGE SCALE GENOMIC DNA]</scope>
    <source>
        <strain evidence="8 9">W43</strain>
    </source>
</reference>
<dbReference type="NCBIfam" id="TIGR01256">
    <property type="entry name" value="modA"/>
    <property type="match status" value="1"/>
</dbReference>
<feature type="chain" id="PRO_5019319491" evidence="7">
    <location>
        <begin position="28"/>
        <end position="258"/>
    </location>
</feature>
<feature type="binding site" evidence="6">
    <location>
        <position position="192"/>
    </location>
    <ligand>
        <name>molybdate</name>
        <dbReference type="ChEBI" id="CHEBI:36264"/>
    </ligand>
</feature>
<sequence>MVTLPCPFRRLRLALAIFAALFPVSLAAEEVTLFAAASLKTALDELADVYPGDTLHIAYGGSSSMTRQILQGAPAQLFISANQTWMDLLERDGILAQDSRIDLLGNRLALIAAPNNTAQVTPTPAFDLATSLSDGVLAMALVKAVPAGIYGREALVTLGVWDSVEGNVAQADNVRAALRLVATGEAPLGIVYATDLGAAPDVQLLGLFPADSHTPIRYPMALIDPVSPDARAVYEFLTSDTAWAVFEKNGFIRPAVQP</sequence>
<dbReference type="GO" id="GO:0030973">
    <property type="term" value="F:molybdate ion binding"/>
    <property type="evidence" value="ECO:0007669"/>
    <property type="project" value="TreeGrafter"/>
</dbReference>
<evidence type="ECO:0000256" key="3">
    <source>
        <dbReference type="ARBA" id="ARBA00022723"/>
    </source>
</evidence>
<dbReference type="PANTHER" id="PTHR30632">
    <property type="entry name" value="MOLYBDATE-BINDING PERIPLASMIC PROTEIN"/>
    <property type="match status" value="1"/>
</dbReference>
<dbReference type="PANTHER" id="PTHR30632:SF17">
    <property type="entry name" value="MOLYBDATE-BINDING PROTEIN MODA"/>
    <property type="match status" value="1"/>
</dbReference>
<dbReference type="Proteomes" id="UP000283063">
    <property type="component" value="Chromosome"/>
</dbReference>
<keyword evidence="3 6" id="KW-0479">Metal-binding</keyword>
<dbReference type="SUPFAM" id="SSF53850">
    <property type="entry name" value="Periplasmic binding protein-like II"/>
    <property type="match status" value="1"/>
</dbReference>
<feature type="binding site" evidence="6">
    <location>
        <position position="62"/>
    </location>
    <ligand>
        <name>molybdate</name>
        <dbReference type="ChEBI" id="CHEBI:36264"/>
    </ligand>
</feature>
<comment type="similarity">
    <text evidence="1">Belongs to the bacterial solute-binding protein ModA family.</text>
</comment>
<evidence type="ECO:0000256" key="7">
    <source>
        <dbReference type="SAM" id="SignalP"/>
    </source>
</evidence>
<accession>A0A3T0N127</accession>
<keyword evidence="9" id="KW-1185">Reference proteome</keyword>
<dbReference type="FunFam" id="3.40.190.10:FF:000035">
    <property type="entry name" value="Molybdate ABC transporter substrate-binding protein"/>
    <property type="match status" value="1"/>
</dbReference>
<proteinExistence type="inferred from homology"/>
<evidence type="ECO:0000313" key="9">
    <source>
        <dbReference type="Proteomes" id="UP000283063"/>
    </source>
</evidence>
<organism evidence="8 9">
    <name type="scientific">Parasedimentitalea marina</name>
    <dbReference type="NCBI Taxonomy" id="2483033"/>
    <lineage>
        <taxon>Bacteria</taxon>
        <taxon>Pseudomonadati</taxon>
        <taxon>Pseudomonadota</taxon>
        <taxon>Alphaproteobacteria</taxon>
        <taxon>Rhodobacterales</taxon>
        <taxon>Paracoccaceae</taxon>
        <taxon>Parasedimentitalea</taxon>
    </lineage>
</organism>
<evidence type="ECO:0000256" key="2">
    <source>
        <dbReference type="ARBA" id="ARBA00022505"/>
    </source>
</evidence>
<evidence type="ECO:0000256" key="5">
    <source>
        <dbReference type="ARBA" id="ARBA00062515"/>
    </source>
</evidence>
<feature type="binding site" evidence="6">
    <location>
        <position position="38"/>
    </location>
    <ligand>
        <name>molybdate</name>
        <dbReference type="ChEBI" id="CHEBI:36264"/>
    </ligand>
</feature>
<feature type="binding site" evidence="6">
    <location>
        <position position="174"/>
    </location>
    <ligand>
        <name>molybdate</name>
        <dbReference type="ChEBI" id="CHEBI:36264"/>
    </ligand>
</feature>
<dbReference type="KEGG" id="sedi:EBB79_07170"/>
<dbReference type="AlphaFoldDB" id="A0A3T0N127"/>
<dbReference type="InterPro" id="IPR050682">
    <property type="entry name" value="ModA/WtpA"/>
</dbReference>
<protein>
    <submittedName>
        <fullName evidence="8">Molybdate ABC transporter substrate-binding protein</fullName>
    </submittedName>
</protein>
<keyword evidence="4 7" id="KW-0732">Signal</keyword>
<dbReference type="GO" id="GO:0030288">
    <property type="term" value="C:outer membrane-bounded periplasmic space"/>
    <property type="evidence" value="ECO:0007669"/>
    <property type="project" value="TreeGrafter"/>
</dbReference>
<dbReference type="GO" id="GO:0046872">
    <property type="term" value="F:metal ion binding"/>
    <property type="evidence" value="ECO:0007669"/>
    <property type="project" value="UniProtKB-KW"/>
</dbReference>
<dbReference type="OrthoDB" id="9785015at2"/>
<dbReference type="GO" id="GO:0015689">
    <property type="term" value="P:molybdate ion transport"/>
    <property type="evidence" value="ECO:0007669"/>
    <property type="project" value="InterPro"/>
</dbReference>
<evidence type="ECO:0000256" key="4">
    <source>
        <dbReference type="ARBA" id="ARBA00022729"/>
    </source>
</evidence>
<dbReference type="GO" id="GO:1901359">
    <property type="term" value="F:tungstate binding"/>
    <property type="evidence" value="ECO:0007669"/>
    <property type="project" value="UniProtKB-ARBA"/>
</dbReference>
<dbReference type="Pfam" id="PF13531">
    <property type="entry name" value="SBP_bac_11"/>
    <property type="match status" value="1"/>
</dbReference>
<evidence type="ECO:0000313" key="8">
    <source>
        <dbReference type="EMBL" id="AZV77692.1"/>
    </source>
</evidence>
<evidence type="ECO:0000256" key="6">
    <source>
        <dbReference type="PIRSR" id="PIRSR004846-1"/>
    </source>
</evidence>
<dbReference type="InterPro" id="IPR005950">
    <property type="entry name" value="ModA"/>
</dbReference>
<dbReference type="EMBL" id="CP033219">
    <property type="protein sequence ID" value="AZV77692.1"/>
    <property type="molecule type" value="Genomic_DNA"/>
</dbReference>
<feature type="signal peptide" evidence="7">
    <location>
        <begin position="1"/>
        <end position="27"/>
    </location>
</feature>
<dbReference type="Gene3D" id="3.40.190.10">
    <property type="entry name" value="Periplasmic binding protein-like II"/>
    <property type="match status" value="2"/>
</dbReference>
<comment type="subunit">
    <text evidence="5">The complex is composed of two ATP-binding proteins (ModC), two transmembrane proteins (ModB) and a solute-binding protein (ModA).</text>
</comment>
<keyword evidence="2 6" id="KW-0500">Molybdenum</keyword>
<evidence type="ECO:0000256" key="1">
    <source>
        <dbReference type="ARBA" id="ARBA00009175"/>
    </source>
</evidence>